<feature type="domain" description="Beta-lactamase-related" evidence="1">
    <location>
        <begin position="16"/>
        <end position="315"/>
    </location>
</feature>
<evidence type="ECO:0000313" key="2">
    <source>
        <dbReference type="EMBL" id="MDN4171566.1"/>
    </source>
</evidence>
<dbReference type="GO" id="GO:0016787">
    <property type="term" value="F:hydrolase activity"/>
    <property type="evidence" value="ECO:0007669"/>
    <property type="project" value="UniProtKB-KW"/>
</dbReference>
<keyword evidence="3" id="KW-1185">Reference proteome</keyword>
<proteinExistence type="predicted"/>
<dbReference type="PANTHER" id="PTHR46825:SF7">
    <property type="entry name" value="D-ALANYL-D-ALANINE CARBOXYPEPTIDASE"/>
    <property type="match status" value="1"/>
</dbReference>
<dbReference type="Proteomes" id="UP001168620">
    <property type="component" value="Unassembled WGS sequence"/>
</dbReference>
<comment type="caution">
    <text evidence="2">The sequence shown here is derived from an EMBL/GenBank/DDBJ whole genome shotgun (WGS) entry which is preliminary data.</text>
</comment>
<dbReference type="RefSeq" id="WP_300950491.1">
    <property type="nucleotide sequence ID" value="NZ_JAUHJQ010000001.1"/>
</dbReference>
<dbReference type="SUPFAM" id="SSF56601">
    <property type="entry name" value="beta-lactamase/transpeptidase-like"/>
    <property type="match status" value="1"/>
</dbReference>
<accession>A0ABT8FAC1</accession>
<sequence>MRRTRPTPTVDDLLARRTDDGTGLVVAVRTPAGTTYHARGELPDGPASLFEIGSVTKTMTALLLADLAREGVVGLDDPVADHLPVAPPVKGRPITLRDLATHHSGLPRLPRRAAWRGMTSERHDPYARYDEATLSAAVLATRPRVEPGRRFGYSNLGGGLLGWALARAAGTDYATLLADRVTGPLGLDDTGVEVPSDQQHRLAPGHGWRGRPAGRWDLAMLAGAGGVVSTAADLQRYVGAFDAAYDGPLAAAAADARTPQQRAGRVGPANVALGWLVVPGGTLFHDGGTGGYRSFVGSRPDLGVSVVVLSARARGLTGFGILLLRAAVADPSA</sequence>
<dbReference type="InterPro" id="IPR050491">
    <property type="entry name" value="AmpC-like"/>
</dbReference>
<dbReference type="EC" id="3.1.1.103" evidence="2"/>
<name>A0ABT8FAC1_9ACTN</name>
<evidence type="ECO:0000259" key="1">
    <source>
        <dbReference type="Pfam" id="PF00144"/>
    </source>
</evidence>
<gene>
    <name evidence="2" type="ORF">QWY28_01275</name>
</gene>
<dbReference type="EMBL" id="JAUHJQ010000001">
    <property type="protein sequence ID" value="MDN4171566.1"/>
    <property type="molecule type" value="Genomic_DNA"/>
</dbReference>
<organism evidence="2 3">
    <name type="scientific">Nocardioides oceani</name>
    <dbReference type="NCBI Taxonomy" id="3058369"/>
    <lineage>
        <taxon>Bacteria</taxon>
        <taxon>Bacillati</taxon>
        <taxon>Actinomycetota</taxon>
        <taxon>Actinomycetes</taxon>
        <taxon>Propionibacteriales</taxon>
        <taxon>Nocardioidaceae</taxon>
        <taxon>Nocardioides</taxon>
    </lineage>
</organism>
<keyword evidence="2" id="KW-0378">Hydrolase</keyword>
<evidence type="ECO:0000313" key="3">
    <source>
        <dbReference type="Proteomes" id="UP001168620"/>
    </source>
</evidence>
<dbReference type="Gene3D" id="3.40.710.10">
    <property type="entry name" value="DD-peptidase/beta-lactamase superfamily"/>
    <property type="match status" value="1"/>
</dbReference>
<reference evidence="2" key="1">
    <citation type="submission" date="2023-06" db="EMBL/GenBank/DDBJ databases">
        <title>Draft genome sequence of Nocardioides sp. SOB77.</title>
        <authorList>
            <person name="Zhang G."/>
        </authorList>
    </citation>
    <scope>NUCLEOTIDE SEQUENCE</scope>
    <source>
        <strain evidence="2">SOB77</strain>
    </source>
</reference>
<protein>
    <submittedName>
        <fullName evidence="2">Serine hydrolase domain-containing protein</fullName>
        <ecNumber evidence="2">3.1.1.103</ecNumber>
    </submittedName>
</protein>
<dbReference type="InterPro" id="IPR001466">
    <property type="entry name" value="Beta-lactam-related"/>
</dbReference>
<dbReference type="PANTHER" id="PTHR46825">
    <property type="entry name" value="D-ALANYL-D-ALANINE-CARBOXYPEPTIDASE/ENDOPEPTIDASE AMPH"/>
    <property type="match status" value="1"/>
</dbReference>
<dbReference type="Pfam" id="PF00144">
    <property type="entry name" value="Beta-lactamase"/>
    <property type="match status" value="1"/>
</dbReference>
<dbReference type="InterPro" id="IPR012338">
    <property type="entry name" value="Beta-lactam/transpept-like"/>
</dbReference>